<accession>A0ABN1VSN5</accession>
<protein>
    <submittedName>
        <fullName evidence="2">Uncharacterized protein</fullName>
    </submittedName>
</protein>
<evidence type="ECO:0000313" key="2">
    <source>
        <dbReference type="EMBL" id="GAA1221777.1"/>
    </source>
</evidence>
<feature type="region of interest" description="Disordered" evidence="1">
    <location>
        <begin position="1"/>
        <end position="68"/>
    </location>
</feature>
<dbReference type="Proteomes" id="UP001500467">
    <property type="component" value="Unassembled WGS sequence"/>
</dbReference>
<comment type="caution">
    <text evidence="2">The sequence shown here is derived from an EMBL/GenBank/DDBJ whole genome shotgun (WGS) entry which is preliminary data.</text>
</comment>
<evidence type="ECO:0000256" key="1">
    <source>
        <dbReference type="SAM" id="MobiDB-lite"/>
    </source>
</evidence>
<feature type="compositionally biased region" description="Low complexity" evidence="1">
    <location>
        <begin position="1"/>
        <end position="34"/>
    </location>
</feature>
<keyword evidence="3" id="KW-1185">Reference proteome</keyword>
<reference evidence="2 3" key="1">
    <citation type="journal article" date="2019" name="Int. J. Syst. Evol. Microbiol.">
        <title>The Global Catalogue of Microorganisms (GCM) 10K type strain sequencing project: providing services to taxonomists for standard genome sequencing and annotation.</title>
        <authorList>
            <consortium name="The Broad Institute Genomics Platform"/>
            <consortium name="The Broad Institute Genome Sequencing Center for Infectious Disease"/>
            <person name="Wu L."/>
            <person name="Ma J."/>
        </authorList>
    </citation>
    <scope>NUCLEOTIDE SEQUENCE [LARGE SCALE GENOMIC DNA]</scope>
    <source>
        <strain evidence="2 3">JCM 13022</strain>
    </source>
</reference>
<name>A0ABN1VSN5_9PSEU</name>
<dbReference type="EMBL" id="BAAALM010000023">
    <property type="protein sequence ID" value="GAA1221777.1"/>
    <property type="molecule type" value="Genomic_DNA"/>
</dbReference>
<gene>
    <name evidence="2" type="ORF">GCM10009675_50780</name>
</gene>
<sequence>MGIESPSATSSSSPWRNSTAATSDATTTTAASATVSNTGLGGLREAGSAPSGRSAPSGSDDSLRTRRA</sequence>
<proteinExistence type="predicted"/>
<organism evidence="2 3">
    <name type="scientific">Prauserella alba</name>
    <dbReference type="NCBI Taxonomy" id="176898"/>
    <lineage>
        <taxon>Bacteria</taxon>
        <taxon>Bacillati</taxon>
        <taxon>Actinomycetota</taxon>
        <taxon>Actinomycetes</taxon>
        <taxon>Pseudonocardiales</taxon>
        <taxon>Pseudonocardiaceae</taxon>
        <taxon>Prauserella</taxon>
    </lineage>
</organism>
<feature type="compositionally biased region" description="Low complexity" evidence="1">
    <location>
        <begin position="46"/>
        <end position="60"/>
    </location>
</feature>
<evidence type="ECO:0000313" key="3">
    <source>
        <dbReference type="Proteomes" id="UP001500467"/>
    </source>
</evidence>